<dbReference type="RefSeq" id="WP_261760226.1">
    <property type="nucleotide sequence ID" value="NZ_CP104562.2"/>
</dbReference>
<dbReference type="Proteomes" id="UP001064933">
    <property type="component" value="Chromosome"/>
</dbReference>
<accession>A0ABY6BB34</accession>
<gene>
    <name evidence="2" type="ORF">N4261_11245</name>
</gene>
<evidence type="ECO:0000256" key="1">
    <source>
        <dbReference type="SAM" id="SignalP"/>
    </source>
</evidence>
<dbReference type="InterPro" id="IPR021557">
    <property type="entry name" value="DUF3016"/>
</dbReference>
<dbReference type="Pfam" id="PF11454">
    <property type="entry name" value="DUF3016"/>
    <property type="match status" value="1"/>
</dbReference>
<keyword evidence="3" id="KW-1185">Reference proteome</keyword>
<dbReference type="EMBL" id="CP104562">
    <property type="protein sequence ID" value="UXH80407.1"/>
    <property type="molecule type" value="Genomic_DNA"/>
</dbReference>
<name>A0ABY6BB34_9BURK</name>
<keyword evidence="1" id="KW-0732">Signal</keyword>
<feature type="chain" id="PRO_5046643678" evidence="1">
    <location>
        <begin position="33"/>
        <end position="174"/>
    </location>
</feature>
<organism evidence="2 3">
    <name type="scientific">Roseateles amylovorans</name>
    <dbReference type="NCBI Taxonomy" id="2978473"/>
    <lineage>
        <taxon>Bacteria</taxon>
        <taxon>Pseudomonadati</taxon>
        <taxon>Pseudomonadota</taxon>
        <taxon>Betaproteobacteria</taxon>
        <taxon>Burkholderiales</taxon>
        <taxon>Sphaerotilaceae</taxon>
        <taxon>Roseateles</taxon>
    </lineage>
</organism>
<evidence type="ECO:0000313" key="3">
    <source>
        <dbReference type="Proteomes" id="UP001064933"/>
    </source>
</evidence>
<proteinExistence type="predicted"/>
<sequence length="174" mass="19652">MTSNRNQSIVGLRATVLALGLAAVGLTAHAQAEVKFTEPSRFSDVGENERDRETAMKQIQEHIEALARRELPGRQLKIEFTDVDLAGELEPRGGAFSRIRVLRTVTIPRMAFNYVLSENGQEIKAGKASLRDMNYQDGANRYFDSEPLRYEKKMLDDWMAKELLGKDRLARVTP</sequence>
<protein>
    <submittedName>
        <fullName evidence="2">DUF3016 domain-containing protein</fullName>
    </submittedName>
</protein>
<reference evidence="2" key="1">
    <citation type="submission" date="2022-10" db="EMBL/GenBank/DDBJ databases">
        <title>Characterization and whole genome sequencing of a new Roseateles species, isolated from fresh water.</title>
        <authorList>
            <person name="Guliayeva D.Y."/>
            <person name="Akhremchuk A.E."/>
            <person name="Sikolenko M.A."/>
            <person name="Valentovich L.N."/>
            <person name="Sidarenka A.V."/>
        </authorList>
    </citation>
    <scope>NUCLEOTIDE SEQUENCE</scope>
    <source>
        <strain evidence="2">BIM B-1768</strain>
    </source>
</reference>
<feature type="signal peptide" evidence="1">
    <location>
        <begin position="1"/>
        <end position="32"/>
    </location>
</feature>
<evidence type="ECO:0000313" key="2">
    <source>
        <dbReference type="EMBL" id="UXH80407.1"/>
    </source>
</evidence>